<dbReference type="EMBL" id="LT629790">
    <property type="protein sequence ID" value="SDU74692.1"/>
    <property type="molecule type" value="Genomic_DNA"/>
</dbReference>
<proteinExistence type="predicted"/>
<dbReference type="AlphaFoldDB" id="A0AAX2DIS0"/>
<dbReference type="RefSeq" id="WP_162843620.1">
    <property type="nucleotide sequence ID" value="NZ_LT629790.1"/>
</dbReference>
<keyword evidence="1" id="KW-0812">Transmembrane</keyword>
<feature type="transmembrane region" description="Helical" evidence="1">
    <location>
        <begin position="7"/>
        <end position="27"/>
    </location>
</feature>
<feature type="transmembrane region" description="Helical" evidence="1">
    <location>
        <begin position="33"/>
        <end position="51"/>
    </location>
</feature>
<accession>A0AAX2DIS0</accession>
<reference evidence="2 3" key="1">
    <citation type="submission" date="2016-10" db="EMBL/GenBank/DDBJ databases">
        <authorList>
            <person name="Varghese N."/>
            <person name="Submissions S."/>
        </authorList>
    </citation>
    <scope>NUCLEOTIDE SEQUENCE [LARGE SCALE GENOMIC DNA]</scope>
    <source>
        <strain evidence="2 3">DSM 16733</strain>
    </source>
</reference>
<evidence type="ECO:0000313" key="3">
    <source>
        <dbReference type="Proteomes" id="UP000183772"/>
    </source>
</evidence>
<evidence type="ECO:0000313" key="2">
    <source>
        <dbReference type="EMBL" id="SDU74692.1"/>
    </source>
</evidence>
<sequence length="54" mass="5413">MNTGLLIFLLAAVAGFCLIVGGIFVLAGLGWSLIAGGMACLLAAGFIRKGLTSE</sequence>
<dbReference type="GeneID" id="76215902"/>
<name>A0AAX2DIS0_9PSED</name>
<keyword evidence="1" id="KW-0472">Membrane</keyword>
<organism evidence="2 3">
    <name type="scientific">Pseudomonas mediterranea</name>
    <dbReference type="NCBI Taxonomy" id="183795"/>
    <lineage>
        <taxon>Bacteria</taxon>
        <taxon>Pseudomonadati</taxon>
        <taxon>Pseudomonadota</taxon>
        <taxon>Gammaproteobacteria</taxon>
        <taxon>Pseudomonadales</taxon>
        <taxon>Pseudomonadaceae</taxon>
        <taxon>Pseudomonas</taxon>
    </lineage>
</organism>
<evidence type="ECO:0000256" key="1">
    <source>
        <dbReference type="SAM" id="Phobius"/>
    </source>
</evidence>
<gene>
    <name evidence="2" type="ORF">SAMN05216476_5264</name>
</gene>
<dbReference type="Proteomes" id="UP000183772">
    <property type="component" value="Chromosome I"/>
</dbReference>
<keyword evidence="3" id="KW-1185">Reference proteome</keyword>
<keyword evidence="1" id="KW-1133">Transmembrane helix</keyword>
<protein>
    <submittedName>
        <fullName evidence="2">Uncharacterized protein</fullName>
    </submittedName>
</protein>